<dbReference type="KEGG" id="sbal:HUE88_05585"/>
<evidence type="ECO:0000313" key="3">
    <source>
        <dbReference type="Proteomes" id="UP000593994"/>
    </source>
</evidence>
<keyword evidence="3" id="KW-1185">Reference proteome</keyword>
<dbReference type="Pfam" id="PF02579">
    <property type="entry name" value="Nitro_FeMo-Co"/>
    <property type="match status" value="1"/>
</dbReference>
<dbReference type="PANTHER" id="PTHR33937:SF1">
    <property type="entry name" value="IRON-MOLIBDENUM COFACTOR PROCESSING PROTEIN"/>
    <property type="match status" value="1"/>
</dbReference>
<organism evidence="2 3">
    <name type="scientific">Candidatus Sulfurimonas baltica</name>
    <dbReference type="NCBI Taxonomy" id="2740404"/>
    <lineage>
        <taxon>Bacteria</taxon>
        <taxon>Pseudomonadati</taxon>
        <taxon>Campylobacterota</taxon>
        <taxon>Epsilonproteobacteria</taxon>
        <taxon>Campylobacterales</taxon>
        <taxon>Sulfurimonadaceae</taxon>
        <taxon>Sulfurimonas</taxon>
    </lineage>
</organism>
<feature type="domain" description="Dinitrogenase iron-molybdenum cofactor biosynthesis" evidence="1">
    <location>
        <begin position="10"/>
        <end position="103"/>
    </location>
</feature>
<dbReference type="PANTHER" id="PTHR33937">
    <property type="entry name" value="IRON-MOLYBDENUM PROTEIN-RELATED-RELATED"/>
    <property type="match status" value="1"/>
</dbReference>
<dbReference type="Proteomes" id="UP000593994">
    <property type="component" value="Chromosome"/>
</dbReference>
<dbReference type="InterPro" id="IPR003731">
    <property type="entry name" value="Di-Nase_FeMo-co_biosynth"/>
</dbReference>
<dbReference type="InterPro" id="IPR036105">
    <property type="entry name" value="DiNase_FeMo-co_biosyn_sf"/>
</dbReference>
<proteinExistence type="predicted"/>
<dbReference type="Gene3D" id="3.30.420.130">
    <property type="entry name" value="Dinitrogenase iron-molybdenum cofactor biosynthesis domain"/>
    <property type="match status" value="1"/>
</dbReference>
<accession>A0A7S7RPC4</accession>
<sequence>MKIAFASKDGLHVDEHFGWCEKFYIYGVNEESYELLNEVDSSLKYEQESDKLEYKIMCIDGSDIVYVAKIGPKAASMVKLAGTFPLRSSQEDEKIEEVLKSIQKLMKENPPLWLKRILLK</sequence>
<evidence type="ECO:0000259" key="1">
    <source>
        <dbReference type="Pfam" id="PF02579"/>
    </source>
</evidence>
<dbReference type="InterPro" id="IPR051840">
    <property type="entry name" value="NifX/NifY_domain"/>
</dbReference>
<protein>
    <submittedName>
        <fullName evidence="2">Dinitrogenase iron-molybdenum cofactor biosynthesis protein</fullName>
    </submittedName>
</protein>
<name>A0A7S7RPC4_9BACT</name>
<reference evidence="2 3" key="1">
    <citation type="submission" date="2020-05" db="EMBL/GenBank/DDBJ databases">
        <title>Sulfurimonas marisnigri, sp. nov., and Sulfurimonas baltica, sp. nov., manganese oxide reducing chemolithoautotrophs of the class Epsilonproteobacteria isolated from the pelagic redoxclines of the Black and Baltic Seas and emended description of the genus Sulfurimonas.</title>
        <authorList>
            <person name="Henkel J.V."/>
            <person name="Laudan C."/>
            <person name="Werner J."/>
            <person name="Neu T."/>
            <person name="Plewe S."/>
            <person name="Sproer C."/>
            <person name="Bunk B."/>
            <person name="Schulz-Vogt H.N."/>
        </authorList>
    </citation>
    <scope>NUCLEOTIDE SEQUENCE [LARGE SCALE GENOMIC DNA]</scope>
    <source>
        <strain evidence="2 3">GD2</strain>
    </source>
</reference>
<gene>
    <name evidence="2" type="ORF">HUE88_05585</name>
</gene>
<dbReference type="AlphaFoldDB" id="A0A7S7RPC4"/>
<dbReference type="EMBL" id="CP054492">
    <property type="protein sequence ID" value="QOY53444.1"/>
    <property type="molecule type" value="Genomic_DNA"/>
</dbReference>
<evidence type="ECO:0000313" key="2">
    <source>
        <dbReference type="EMBL" id="QOY53444.1"/>
    </source>
</evidence>
<dbReference type="SUPFAM" id="SSF53146">
    <property type="entry name" value="Nitrogenase accessory factor-like"/>
    <property type="match status" value="1"/>
</dbReference>